<sequence>MSGAAELSQRRIKFAELATRRVNKACQAIRVIGNLSNKSNYEYTDQDVKAIIRELNAAVTDVKRRFLSGSGADTESFRILP</sequence>
<dbReference type="EMBL" id="UINC01086404">
    <property type="protein sequence ID" value="SVC34830.1"/>
    <property type="molecule type" value="Genomic_DNA"/>
</dbReference>
<evidence type="ECO:0000313" key="1">
    <source>
        <dbReference type="EMBL" id="SVC34830.1"/>
    </source>
</evidence>
<dbReference type="AlphaFoldDB" id="A0A382LDW1"/>
<evidence type="ECO:0008006" key="2">
    <source>
        <dbReference type="Google" id="ProtNLM"/>
    </source>
</evidence>
<name>A0A382LDW1_9ZZZZ</name>
<accession>A0A382LDW1</accession>
<protein>
    <recommendedName>
        <fullName evidence="2">Flagellin N-terminal domain-containing protein</fullName>
    </recommendedName>
</protein>
<organism evidence="1">
    <name type="scientific">marine metagenome</name>
    <dbReference type="NCBI Taxonomy" id="408172"/>
    <lineage>
        <taxon>unclassified sequences</taxon>
        <taxon>metagenomes</taxon>
        <taxon>ecological metagenomes</taxon>
    </lineage>
</organism>
<reference evidence="1" key="1">
    <citation type="submission" date="2018-05" db="EMBL/GenBank/DDBJ databases">
        <authorList>
            <person name="Lanie J.A."/>
            <person name="Ng W.-L."/>
            <person name="Kazmierczak K.M."/>
            <person name="Andrzejewski T.M."/>
            <person name="Davidsen T.M."/>
            <person name="Wayne K.J."/>
            <person name="Tettelin H."/>
            <person name="Glass J.I."/>
            <person name="Rusch D."/>
            <person name="Podicherti R."/>
            <person name="Tsui H.-C.T."/>
            <person name="Winkler M.E."/>
        </authorList>
    </citation>
    <scope>NUCLEOTIDE SEQUENCE</scope>
</reference>
<gene>
    <name evidence="1" type="ORF">METZ01_LOCUS287684</name>
</gene>
<proteinExistence type="predicted"/>